<dbReference type="EMBL" id="BMAT01011725">
    <property type="protein sequence ID" value="GFR77976.1"/>
    <property type="molecule type" value="Genomic_DNA"/>
</dbReference>
<dbReference type="PANTHER" id="PTHR19857:SF8">
    <property type="entry name" value="ANGIO-ASSOCIATED MIGRATORY CELL PROTEIN"/>
    <property type="match status" value="1"/>
</dbReference>
<comment type="function">
    <text evidence="5">Plays a role in angiogenesis and cell migration. In smooth muscle cell migration, may act through the RhoA pathway.</text>
</comment>
<dbReference type="AlphaFoldDB" id="A0AAV4G011"/>
<dbReference type="PROSITE" id="PS50082">
    <property type="entry name" value="WD_REPEATS_2"/>
    <property type="match status" value="5"/>
</dbReference>
<organism evidence="9 10">
    <name type="scientific">Elysia marginata</name>
    <dbReference type="NCBI Taxonomy" id="1093978"/>
    <lineage>
        <taxon>Eukaryota</taxon>
        <taxon>Metazoa</taxon>
        <taxon>Spiralia</taxon>
        <taxon>Lophotrochozoa</taxon>
        <taxon>Mollusca</taxon>
        <taxon>Gastropoda</taxon>
        <taxon>Heterobranchia</taxon>
        <taxon>Euthyneura</taxon>
        <taxon>Panpulmonata</taxon>
        <taxon>Sacoglossa</taxon>
        <taxon>Placobranchoidea</taxon>
        <taxon>Plakobranchidae</taxon>
        <taxon>Elysia</taxon>
    </lineage>
</organism>
<accession>A0AAV4G011</accession>
<evidence type="ECO:0000256" key="7">
    <source>
        <dbReference type="PROSITE-ProRule" id="PRU00221"/>
    </source>
</evidence>
<dbReference type="Proteomes" id="UP000762676">
    <property type="component" value="Unassembled WGS sequence"/>
</dbReference>
<dbReference type="Gene3D" id="2.130.10.10">
    <property type="entry name" value="YVTN repeat-like/Quinoprotein amine dehydrogenase"/>
    <property type="match status" value="1"/>
</dbReference>
<comment type="subcellular location">
    <subcellularLocation>
        <location evidence="1">Cytoplasm</location>
    </subcellularLocation>
</comment>
<name>A0AAV4G011_9GAST</name>
<feature type="repeat" description="WD" evidence="7">
    <location>
        <begin position="281"/>
        <end position="322"/>
    </location>
</feature>
<dbReference type="PANTHER" id="PTHR19857">
    <property type="entry name" value="MITOCHONDRIAL DIVISION PROTEIN 1-RELATED"/>
    <property type="match status" value="1"/>
</dbReference>
<reference evidence="9 10" key="1">
    <citation type="journal article" date="2021" name="Elife">
        <title>Chloroplast acquisition without the gene transfer in kleptoplastic sea slugs, Plakobranchus ocellatus.</title>
        <authorList>
            <person name="Maeda T."/>
            <person name="Takahashi S."/>
            <person name="Yoshida T."/>
            <person name="Shimamura S."/>
            <person name="Takaki Y."/>
            <person name="Nagai Y."/>
            <person name="Toyoda A."/>
            <person name="Suzuki Y."/>
            <person name="Arimoto A."/>
            <person name="Ishii H."/>
            <person name="Satoh N."/>
            <person name="Nishiyama T."/>
            <person name="Hasebe M."/>
            <person name="Maruyama T."/>
            <person name="Minagawa J."/>
            <person name="Obokata J."/>
            <person name="Shigenobu S."/>
        </authorList>
    </citation>
    <scope>NUCLEOTIDE SEQUENCE [LARGE SCALE GENOMIC DNA]</scope>
</reference>
<evidence type="ECO:0000256" key="4">
    <source>
        <dbReference type="ARBA" id="ARBA00022737"/>
    </source>
</evidence>
<dbReference type="PROSITE" id="PS50294">
    <property type="entry name" value="WD_REPEATS_REGION"/>
    <property type="match status" value="2"/>
</dbReference>
<feature type="region of interest" description="Disordered" evidence="8">
    <location>
        <begin position="24"/>
        <end position="62"/>
    </location>
</feature>
<dbReference type="InterPro" id="IPR001680">
    <property type="entry name" value="WD40_rpt"/>
</dbReference>
<feature type="compositionally biased region" description="Acidic residues" evidence="8">
    <location>
        <begin position="36"/>
        <end position="50"/>
    </location>
</feature>
<feature type="compositionally biased region" description="Basic and acidic residues" evidence="8">
    <location>
        <begin position="24"/>
        <end position="35"/>
    </location>
</feature>
<keyword evidence="2" id="KW-0963">Cytoplasm</keyword>
<dbReference type="InterPro" id="IPR015943">
    <property type="entry name" value="WD40/YVTN_repeat-like_dom_sf"/>
</dbReference>
<feature type="compositionally biased region" description="Low complexity" evidence="8">
    <location>
        <begin position="51"/>
        <end position="61"/>
    </location>
</feature>
<gene>
    <name evidence="9" type="ORF">ElyMa_005838300</name>
</gene>
<dbReference type="SUPFAM" id="SSF50998">
    <property type="entry name" value="Quinoprotein alcohol dehydrogenase-like"/>
    <property type="match status" value="1"/>
</dbReference>
<evidence type="ECO:0000313" key="10">
    <source>
        <dbReference type="Proteomes" id="UP000762676"/>
    </source>
</evidence>
<evidence type="ECO:0000256" key="8">
    <source>
        <dbReference type="SAM" id="MobiDB-lite"/>
    </source>
</evidence>
<evidence type="ECO:0000256" key="6">
    <source>
        <dbReference type="ARBA" id="ARBA00072425"/>
    </source>
</evidence>
<evidence type="ECO:0000256" key="2">
    <source>
        <dbReference type="ARBA" id="ARBA00022490"/>
    </source>
</evidence>
<proteinExistence type="predicted"/>
<dbReference type="InterPro" id="IPR051179">
    <property type="entry name" value="WD_repeat_multifunction"/>
</dbReference>
<sequence length="402" mass="43480">MSDPSQEEDDDLAINEDEVVRVIELDDGEKDFHDSDENEDDDDNEMDTDEAAAAAPTQDDSVLTFSGHRDSSVICVRIHPVNPEIVVTGGQDDRAFVWSSRDGSVILECTGHTDTVNSVGFSHDGALVATADMKGLIKVWRVDTGAEVWSFEADEVEWIQWHQAAPVLLAGTRDGQVWMWKIPSGDLKTFVGYGPGASCGKFLPDGKHACVGYEDGTLKIWDLKSNQAVCSVSGHDGHKDSVFCLDHNNSGSLILSGSGDMTAKVTNVATGKVVSTLTCQQSTEEDSVESVAFSKTHDYAVTGTLGGSLEIWDLPSKSVRHKCDHPHGIVKIVWSPKGSSFYTSCLDGNIRQFDSRNGQLLNTWQGHSAEILDFDVSSDESILVTASDDSSSKVFSLAAQTT</sequence>
<feature type="repeat" description="WD" evidence="7">
    <location>
        <begin position="235"/>
        <end position="276"/>
    </location>
</feature>
<feature type="repeat" description="WD" evidence="7">
    <location>
        <begin position="190"/>
        <end position="231"/>
    </location>
</feature>
<keyword evidence="10" id="KW-1185">Reference proteome</keyword>
<evidence type="ECO:0000256" key="1">
    <source>
        <dbReference type="ARBA" id="ARBA00004496"/>
    </source>
</evidence>
<dbReference type="GO" id="GO:0005737">
    <property type="term" value="C:cytoplasm"/>
    <property type="evidence" value="ECO:0007669"/>
    <property type="project" value="UniProtKB-SubCell"/>
</dbReference>
<comment type="caution">
    <text evidence="9">The sequence shown here is derived from an EMBL/GenBank/DDBJ whole genome shotgun (WGS) entry which is preliminary data.</text>
</comment>
<dbReference type="SMART" id="SM00320">
    <property type="entry name" value="WD40"/>
    <property type="match status" value="8"/>
</dbReference>
<evidence type="ECO:0000313" key="9">
    <source>
        <dbReference type="EMBL" id="GFR77976.1"/>
    </source>
</evidence>
<keyword evidence="4" id="KW-0677">Repeat</keyword>
<feature type="repeat" description="WD" evidence="7">
    <location>
        <begin position="109"/>
        <end position="150"/>
    </location>
</feature>
<protein>
    <recommendedName>
        <fullName evidence="6">Angio-associated migratory cell protein</fullName>
    </recommendedName>
</protein>
<dbReference type="InterPro" id="IPR011047">
    <property type="entry name" value="Quinoprotein_ADH-like_sf"/>
</dbReference>
<evidence type="ECO:0000256" key="5">
    <source>
        <dbReference type="ARBA" id="ARBA00059273"/>
    </source>
</evidence>
<dbReference type="CDD" id="cd00200">
    <property type="entry name" value="WD40"/>
    <property type="match status" value="1"/>
</dbReference>
<dbReference type="FunFam" id="2.130.10.10:FF:000074">
    <property type="entry name" value="Angio-associated migratory cell protein-like protein"/>
    <property type="match status" value="1"/>
</dbReference>
<feature type="repeat" description="WD" evidence="7">
    <location>
        <begin position="364"/>
        <end position="402"/>
    </location>
</feature>
<keyword evidence="3 7" id="KW-0853">WD repeat</keyword>
<evidence type="ECO:0000256" key="3">
    <source>
        <dbReference type="ARBA" id="ARBA00022574"/>
    </source>
</evidence>
<dbReference type="Pfam" id="PF00400">
    <property type="entry name" value="WD40"/>
    <property type="match status" value="7"/>
</dbReference>